<keyword evidence="1" id="KW-0812">Transmembrane</keyword>
<accession>A0A140L6R4</accession>
<gene>
    <name evidence="2" type="ORF">AN619_11960</name>
</gene>
<feature type="transmembrane region" description="Helical" evidence="1">
    <location>
        <begin position="218"/>
        <end position="239"/>
    </location>
</feature>
<dbReference type="Proteomes" id="UP000070456">
    <property type="component" value="Unassembled WGS sequence"/>
</dbReference>
<dbReference type="STRING" id="520762.AN619_11960"/>
<evidence type="ECO:0000313" key="3">
    <source>
        <dbReference type="Proteomes" id="UP000070456"/>
    </source>
</evidence>
<organism evidence="2 3">
    <name type="scientific">Thermotalea metallivorans</name>
    <dbReference type="NCBI Taxonomy" id="520762"/>
    <lineage>
        <taxon>Bacteria</taxon>
        <taxon>Bacillati</taxon>
        <taxon>Bacillota</taxon>
        <taxon>Clostridia</taxon>
        <taxon>Peptostreptococcales</taxon>
        <taxon>Thermotaleaceae</taxon>
        <taxon>Thermotalea</taxon>
    </lineage>
</organism>
<evidence type="ECO:0000313" key="2">
    <source>
        <dbReference type="EMBL" id="KXG76239.1"/>
    </source>
</evidence>
<dbReference type="Pfam" id="PF07136">
    <property type="entry name" value="DUF1385"/>
    <property type="match status" value="1"/>
</dbReference>
<keyword evidence="1" id="KW-0472">Membrane</keyword>
<feature type="transmembrane region" description="Helical" evidence="1">
    <location>
        <begin position="152"/>
        <end position="172"/>
    </location>
</feature>
<dbReference type="EMBL" id="LOEE01000028">
    <property type="protein sequence ID" value="KXG76239.1"/>
    <property type="molecule type" value="Genomic_DNA"/>
</dbReference>
<sequence length="317" mass="35380">MKREEIFRKCAVPASIGGQAVIEGVMMKGAKTMAIAVRKSDGEIVIKKEALKGKRKNSLGKLPLIRGVFALIESMVLGVTSLTYSAEIYEDGGLSEEKGKIELWVERTFGEKADDVYIFFSVFIALAAAVFLFIITPTIVTNFLKTKIVRPLLLNLVEGLLRIGLFAGYVAAISKMKDIQRVFQYHGAEHKTIHCYEDGQPLTVENVKKFTTLHPRCGTSFLVIVMVISMILFSLMGWPNPWMRILSRFILLPVVAGLSYEVIKWAGRSQSPWVYAISYPGLLLQKMTTKEPDDRQIEVAIAAMKGVLEDDKEADLE</sequence>
<evidence type="ECO:0008006" key="4">
    <source>
        <dbReference type="Google" id="ProtNLM"/>
    </source>
</evidence>
<dbReference type="AlphaFoldDB" id="A0A140L6R4"/>
<dbReference type="PANTHER" id="PTHR42867">
    <property type="entry name" value="MEMBRANE PROTEIN-RELATED"/>
    <property type="match status" value="1"/>
</dbReference>
<comment type="caution">
    <text evidence="2">The sequence shown here is derived from an EMBL/GenBank/DDBJ whole genome shotgun (WGS) entry which is preliminary data.</text>
</comment>
<dbReference type="PATRIC" id="fig|520762.4.peg.1336"/>
<keyword evidence="1" id="KW-1133">Transmembrane helix</keyword>
<name>A0A140L6R4_9FIRM</name>
<dbReference type="OrthoDB" id="9784805at2"/>
<keyword evidence="3" id="KW-1185">Reference proteome</keyword>
<evidence type="ECO:0000256" key="1">
    <source>
        <dbReference type="SAM" id="Phobius"/>
    </source>
</evidence>
<reference evidence="2 3" key="1">
    <citation type="submission" date="2015-12" db="EMBL/GenBank/DDBJ databases">
        <title>Draft genome sequence of the thermoanaerobe Thermotalea metallivorans, an isolate from the runoff channel of the Great Artesian Basin, Australia.</title>
        <authorList>
            <person name="Patel B.K."/>
        </authorList>
    </citation>
    <scope>NUCLEOTIDE SEQUENCE [LARGE SCALE GENOMIC DNA]</scope>
    <source>
        <strain evidence="2 3">B2-1</strain>
    </source>
</reference>
<dbReference type="PANTHER" id="PTHR42867:SF1">
    <property type="entry name" value="MEMBRANE PROTEIN-RELATED"/>
    <property type="match status" value="1"/>
</dbReference>
<feature type="transmembrane region" description="Helical" evidence="1">
    <location>
        <begin position="116"/>
        <end position="140"/>
    </location>
</feature>
<dbReference type="RefSeq" id="WP_068555917.1">
    <property type="nucleotide sequence ID" value="NZ_LOEE01000028.1"/>
</dbReference>
<dbReference type="InterPro" id="IPR010787">
    <property type="entry name" value="DUF1385"/>
</dbReference>
<proteinExistence type="predicted"/>
<protein>
    <recommendedName>
        <fullName evidence="4">DUF1385 domain-containing protein</fullName>
    </recommendedName>
</protein>